<organism evidence="2 3">
    <name type="scientific">Nonomuraea turkmeniaca</name>
    <dbReference type="NCBI Taxonomy" id="103838"/>
    <lineage>
        <taxon>Bacteria</taxon>
        <taxon>Bacillati</taxon>
        <taxon>Actinomycetota</taxon>
        <taxon>Actinomycetes</taxon>
        <taxon>Streptosporangiales</taxon>
        <taxon>Streptosporangiaceae</taxon>
        <taxon>Nonomuraea</taxon>
    </lineage>
</organism>
<accession>A0A5S4F0Q2</accession>
<evidence type="ECO:0000313" key="3">
    <source>
        <dbReference type="Proteomes" id="UP000309128"/>
    </source>
</evidence>
<feature type="coiled-coil region" evidence="1">
    <location>
        <begin position="7"/>
        <end position="34"/>
    </location>
</feature>
<name>A0A5S4F0Q2_9ACTN</name>
<reference evidence="2 3" key="1">
    <citation type="submission" date="2019-05" db="EMBL/GenBank/DDBJ databases">
        <title>Draft genome sequence of Nonomuraea turkmeniaca DSM 43926.</title>
        <authorList>
            <person name="Saricaoglu S."/>
            <person name="Isik K."/>
        </authorList>
    </citation>
    <scope>NUCLEOTIDE SEQUENCE [LARGE SCALE GENOMIC DNA]</scope>
    <source>
        <strain evidence="2 3">DSM 43926</strain>
    </source>
</reference>
<sequence>MSTMDELRQVEEDLERLRAENREIREQLRDMGATDQVEKSAVISQADEQVELIAGLERRRDWLLQRLEEGKTRGGGSSP</sequence>
<dbReference type="RefSeq" id="WP_138672409.1">
    <property type="nucleotide sequence ID" value="NZ_VCKY01000228.1"/>
</dbReference>
<dbReference type="OrthoDB" id="3542839at2"/>
<evidence type="ECO:0000256" key="1">
    <source>
        <dbReference type="SAM" id="Coils"/>
    </source>
</evidence>
<protein>
    <submittedName>
        <fullName evidence="2">Uncharacterized protein</fullName>
    </submittedName>
</protein>
<keyword evidence="3" id="KW-1185">Reference proteome</keyword>
<dbReference type="AlphaFoldDB" id="A0A5S4F0Q2"/>
<keyword evidence="1" id="KW-0175">Coiled coil</keyword>
<comment type="caution">
    <text evidence="2">The sequence shown here is derived from an EMBL/GenBank/DDBJ whole genome shotgun (WGS) entry which is preliminary data.</text>
</comment>
<evidence type="ECO:0000313" key="2">
    <source>
        <dbReference type="EMBL" id="TMR09542.1"/>
    </source>
</evidence>
<gene>
    <name evidence="2" type="ORF">ETD86_43105</name>
</gene>
<proteinExistence type="predicted"/>
<dbReference type="EMBL" id="VCKY01000228">
    <property type="protein sequence ID" value="TMR09542.1"/>
    <property type="molecule type" value="Genomic_DNA"/>
</dbReference>
<dbReference type="Proteomes" id="UP000309128">
    <property type="component" value="Unassembled WGS sequence"/>
</dbReference>